<dbReference type="RefSeq" id="WP_044500241.1">
    <property type="nucleotide sequence ID" value="NZ_LK391969.1"/>
</dbReference>
<evidence type="ECO:0000313" key="1">
    <source>
        <dbReference type="EMBL" id="CEA06058.1"/>
    </source>
</evidence>
<dbReference type="PANTHER" id="PTHR34387">
    <property type="entry name" value="SLR1258 PROTEIN"/>
    <property type="match status" value="1"/>
</dbReference>
<accession>A0A078MFH0</accession>
<sequence length="238" mass="26126">MTDSSRVSFFAVVAAALLALALAFMAVSIKTGLLQFRDADRVVSVKGLAERTVAADLALWPINFTVMGDSLDVLQSDIETQQDLIRSFLLLKGFAEADLQLSMPKITDQHANLYGSNMPPQRYRAEVTVLVRTSDIDKVRSGMQSVGELVKSGVALTQSYEHQPQFIFTQLNSIKPEMIALATQEARAAADQFARDAGAEVGSIRRASQGYFSIEDVDPYTPETKKVRVVTSVDYSLR</sequence>
<dbReference type="EMBL" id="LK391969">
    <property type="protein sequence ID" value="CEF27483.1"/>
    <property type="molecule type" value="Genomic_DNA"/>
</dbReference>
<dbReference type="EMBL" id="LM997413">
    <property type="protein sequence ID" value="CEA06058.1"/>
    <property type="molecule type" value="Genomic_DNA"/>
</dbReference>
<dbReference type="OrthoDB" id="9806540at2"/>
<dbReference type="InterPro" id="IPR052022">
    <property type="entry name" value="26kDa_periplasmic_antigen"/>
</dbReference>
<gene>
    <name evidence="1" type="ORF">BN1049_02435</name>
</gene>
<dbReference type="GO" id="GO:0006974">
    <property type="term" value="P:DNA damage response"/>
    <property type="evidence" value="ECO:0007669"/>
    <property type="project" value="TreeGrafter"/>
</dbReference>
<dbReference type="InterPro" id="IPR007497">
    <property type="entry name" value="SIMPL/DUF541"/>
</dbReference>
<reference evidence="1" key="1">
    <citation type="submission" date="2014-07" db="EMBL/GenBank/DDBJ databases">
        <authorList>
            <person name="Urmite Genomes Urmite Genomes"/>
        </authorList>
    </citation>
    <scope>NUCLEOTIDE SEQUENCE</scope>
    <source>
        <strain evidence="1">12M76_air</strain>
    </source>
</reference>
<name>A0A078MFH0_9PSED</name>
<dbReference type="Pfam" id="PF04402">
    <property type="entry name" value="SIMPL"/>
    <property type="match status" value="1"/>
</dbReference>
<dbReference type="PANTHER" id="PTHR34387:SF2">
    <property type="entry name" value="SLR1258 PROTEIN"/>
    <property type="match status" value="1"/>
</dbReference>
<organism evidence="1">
    <name type="scientific">Pseudomonas saudimassiliensis</name>
    <dbReference type="NCBI Taxonomy" id="1461581"/>
    <lineage>
        <taxon>Bacteria</taxon>
        <taxon>Pseudomonadati</taxon>
        <taxon>Pseudomonadota</taxon>
        <taxon>Gammaproteobacteria</taxon>
        <taxon>Pseudomonadales</taxon>
        <taxon>Pseudomonadaceae</taxon>
        <taxon>Pseudomonas</taxon>
    </lineage>
</organism>
<dbReference type="PATRIC" id="fig|1461581.3.peg.2399"/>
<evidence type="ECO:0008006" key="2">
    <source>
        <dbReference type="Google" id="ProtNLM"/>
    </source>
</evidence>
<dbReference type="InterPro" id="IPR016907">
    <property type="entry name" value="UCP029033"/>
</dbReference>
<dbReference type="AlphaFoldDB" id="A0A078MFH0"/>
<proteinExistence type="predicted"/>
<protein>
    <recommendedName>
        <fullName evidence="2">Periplasmic protein</fullName>
    </recommendedName>
</protein>
<dbReference type="PIRSF" id="PIRSF029033">
    <property type="entry name" value="UCP029033"/>
    <property type="match status" value="1"/>
</dbReference>